<evidence type="ECO:0000256" key="1">
    <source>
        <dbReference type="SAM" id="MobiDB-lite"/>
    </source>
</evidence>
<accession>A0ABW6GHL5</accession>
<evidence type="ECO:0000313" key="3">
    <source>
        <dbReference type="Proteomes" id="UP001599542"/>
    </source>
</evidence>
<protein>
    <submittedName>
        <fullName evidence="2">Uncharacterized protein</fullName>
    </submittedName>
</protein>
<sequence length="141" mass="15609">MLLTQVLLSSGRSIRLDEVKMSTTYGGMLEGYPNRRSNDWSVEHLRGAAARQYPSIPVHLVEPVRERPEDGHQGRMGPEERLPPVRCVGLFSSYPVGRGTADFSQLVVAWYQPGPELSGLAESVPGLAGLPWEELAQDCEY</sequence>
<keyword evidence="3" id="KW-1185">Reference proteome</keyword>
<gene>
    <name evidence="2" type="ORF">ACFW6T_09665</name>
</gene>
<feature type="compositionally biased region" description="Basic and acidic residues" evidence="1">
    <location>
        <begin position="62"/>
        <end position="81"/>
    </location>
</feature>
<feature type="region of interest" description="Disordered" evidence="1">
    <location>
        <begin position="61"/>
        <end position="81"/>
    </location>
</feature>
<proteinExistence type="predicted"/>
<comment type="caution">
    <text evidence="2">The sequence shown here is derived from an EMBL/GenBank/DDBJ whole genome shotgun (WGS) entry which is preliminary data.</text>
</comment>
<dbReference type="EMBL" id="JBHYPX010000014">
    <property type="protein sequence ID" value="MFE1352243.1"/>
    <property type="molecule type" value="Genomic_DNA"/>
</dbReference>
<reference evidence="2 3" key="1">
    <citation type="submission" date="2024-09" db="EMBL/GenBank/DDBJ databases">
        <title>The Natural Products Discovery Center: Release of the First 8490 Sequenced Strains for Exploring Actinobacteria Biosynthetic Diversity.</title>
        <authorList>
            <person name="Kalkreuter E."/>
            <person name="Kautsar S.A."/>
            <person name="Yang D."/>
            <person name="Bader C.D."/>
            <person name="Teijaro C.N."/>
            <person name="Fluegel L."/>
            <person name="Davis C.M."/>
            <person name="Simpson J.R."/>
            <person name="Lauterbach L."/>
            <person name="Steele A.D."/>
            <person name="Gui C."/>
            <person name="Meng S."/>
            <person name="Li G."/>
            <person name="Viehrig K."/>
            <person name="Ye F."/>
            <person name="Su P."/>
            <person name="Kiefer A.F."/>
            <person name="Nichols A."/>
            <person name="Cepeda A.J."/>
            <person name="Yan W."/>
            <person name="Fan B."/>
            <person name="Jiang Y."/>
            <person name="Adhikari A."/>
            <person name="Zheng C.-J."/>
            <person name="Schuster L."/>
            <person name="Cowan T.M."/>
            <person name="Smanski M.J."/>
            <person name="Chevrette M.G."/>
            <person name="De Carvalho L.P.S."/>
            <person name="Shen B."/>
        </authorList>
    </citation>
    <scope>NUCLEOTIDE SEQUENCE [LARGE SCALE GENOMIC DNA]</scope>
    <source>
        <strain evidence="2 3">NPDC058753</strain>
    </source>
</reference>
<name>A0ABW6GHL5_9ACTN</name>
<dbReference type="RefSeq" id="WP_380326412.1">
    <property type="nucleotide sequence ID" value="NZ_JBHYPW010000033.1"/>
</dbReference>
<dbReference type="Proteomes" id="UP001599542">
    <property type="component" value="Unassembled WGS sequence"/>
</dbReference>
<organism evidence="2 3">
    <name type="scientific">Kitasatospora phosalacinea</name>
    <dbReference type="NCBI Taxonomy" id="2065"/>
    <lineage>
        <taxon>Bacteria</taxon>
        <taxon>Bacillati</taxon>
        <taxon>Actinomycetota</taxon>
        <taxon>Actinomycetes</taxon>
        <taxon>Kitasatosporales</taxon>
        <taxon>Streptomycetaceae</taxon>
        <taxon>Kitasatospora</taxon>
    </lineage>
</organism>
<evidence type="ECO:0000313" key="2">
    <source>
        <dbReference type="EMBL" id="MFE1352243.1"/>
    </source>
</evidence>